<accession>A0ACD1GE77</accession>
<dbReference type="EMBL" id="KZ825329">
    <property type="protein sequence ID" value="RAH47540.1"/>
    <property type="molecule type" value="Genomic_DNA"/>
</dbReference>
<keyword evidence="2" id="KW-1185">Reference proteome</keyword>
<reference evidence="1" key="1">
    <citation type="submission" date="2018-02" db="EMBL/GenBank/DDBJ databases">
        <title>The genomes of Aspergillus section Nigri reveals drivers in fungal speciation.</title>
        <authorList>
            <consortium name="DOE Joint Genome Institute"/>
            <person name="Vesth T.C."/>
            <person name="Nybo J."/>
            <person name="Theobald S."/>
            <person name="Brandl J."/>
            <person name="Frisvad J.C."/>
            <person name="Nielsen K.F."/>
            <person name="Lyhne E.K."/>
            <person name="Kogle M.E."/>
            <person name="Kuo A."/>
            <person name="Riley R."/>
            <person name="Clum A."/>
            <person name="Nolan M."/>
            <person name="Lipzen A."/>
            <person name="Salamov A."/>
            <person name="Henrissat B."/>
            <person name="Wiebenga A."/>
            <person name="De vries R.P."/>
            <person name="Grigoriev I.V."/>
            <person name="Mortensen U.H."/>
            <person name="Andersen M.R."/>
            <person name="Baker S.E."/>
        </authorList>
    </citation>
    <scope>NUCLEOTIDE SEQUENCE</scope>
    <source>
        <strain evidence="1">CBS 621.78</strain>
    </source>
</reference>
<organism evidence="1 2">
    <name type="scientific">Aspergillus brunneoviolaceus CBS 621.78</name>
    <dbReference type="NCBI Taxonomy" id="1450534"/>
    <lineage>
        <taxon>Eukaryota</taxon>
        <taxon>Fungi</taxon>
        <taxon>Dikarya</taxon>
        <taxon>Ascomycota</taxon>
        <taxon>Pezizomycotina</taxon>
        <taxon>Eurotiomycetes</taxon>
        <taxon>Eurotiomycetidae</taxon>
        <taxon>Eurotiales</taxon>
        <taxon>Aspergillaceae</taxon>
        <taxon>Aspergillus</taxon>
        <taxon>Aspergillus subgen. Circumdati</taxon>
    </lineage>
</organism>
<evidence type="ECO:0000313" key="2">
    <source>
        <dbReference type="Proteomes" id="UP000249057"/>
    </source>
</evidence>
<gene>
    <name evidence="1" type="ORF">BO95DRAFT_480752</name>
</gene>
<protein>
    <submittedName>
        <fullName evidence="1">Acetyl-CoA synthetase-like protein</fullName>
    </submittedName>
</protein>
<dbReference type="Proteomes" id="UP000249057">
    <property type="component" value="Unassembled WGS sequence"/>
</dbReference>
<name>A0ACD1GE77_9EURO</name>
<sequence length="502" mass="54545">MPATPEVLCYALHVPTVQYVHLAPLIVAYITSTELSKSNTTHHTTSFPSRKLPNSILNPTDTLPINQKMTKTTPTLPPHLQDLLTHVRTHSPYYRTLYASLPATPAIPTLATLPLTDPTAYWTTSSTSAASILTAPLTDALVMRSGGSTSTPKTVYMTRAEFHATARIAGALFPSSCAIQPGDRIANLSSQGGLYSGFMTYGYTVMNSAVPVVNLPISGKEAPENIEKDINEFAATVVICNVFIATKLATFLRARGRALASVRLVLYTGEPFYGDLRALYKAAFPGAVVRPMAYASVECKVVGVPVPECNEGGVGDVDPVYRVVEEAVVLEVVGDDGHPVRENGVRGTLVVTNLLKRLQPTIRYPIGDVGEWVDFERGLFRLRGRSDVGVKVGTALLDRAVLRRVVSGVLGEGVADSFQTVLRREKGRNVVVFRVAAERPEDGLGESLAERLEEAVAKVSSSWSKNREAGHVAPVQLEWVRFEELVFIEASGKLREVVDERY</sequence>
<evidence type="ECO:0000313" key="1">
    <source>
        <dbReference type="EMBL" id="RAH47540.1"/>
    </source>
</evidence>
<proteinExistence type="predicted"/>